<dbReference type="Pfam" id="PF06969">
    <property type="entry name" value="HemN_C"/>
    <property type="match status" value="1"/>
</dbReference>
<dbReference type="GO" id="GO:0051539">
    <property type="term" value="F:4 iron, 4 sulfur cluster binding"/>
    <property type="evidence" value="ECO:0007669"/>
    <property type="project" value="UniProtKB-UniRule"/>
</dbReference>
<dbReference type="PANTHER" id="PTHR13932">
    <property type="entry name" value="COPROPORPHYRINIGEN III OXIDASE"/>
    <property type="match status" value="1"/>
</dbReference>
<dbReference type="PANTHER" id="PTHR13932:SF5">
    <property type="entry name" value="RADICAL S-ADENOSYL METHIONINE DOMAIN-CONTAINING PROTEIN 1, MITOCHONDRIAL"/>
    <property type="match status" value="1"/>
</dbReference>
<evidence type="ECO:0000256" key="2">
    <source>
        <dbReference type="ARBA" id="ARBA00017228"/>
    </source>
</evidence>
<dbReference type="EMBL" id="CP129674">
    <property type="protein sequence ID" value="XDS45311.1"/>
    <property type="molecule type" value="Genomic_DNA"/>
</dbReference>
<dbReference type="GO" id="GO:0005737">
    <property type="term" value="C:cytoplasm"/>
    <property type="evidence" value="ECO:0007669"/>
    <property type="project" value="UniProtKB-SubCell"/>
</dbReference>
<evidence type="ECO:0000259" key="10">
    <source>
        <dbReference type="PROSITE" id="PS51918"/>
    </source>
</evidence>
<organism evidence="11">
    <name type="scientific">Bifidobacterium aquikefiricola</name>
    <dbReference type="NCBI Taxonomy" id="3059038"/>
    <lineage>
        <taxon>Bacteria</taxon>
        <taxon>Bacillati</taxon>
        <taxon>Actinomycetota</taxon>
        <taxon>Actinomycetes</taxon>
        <taxon>Bifidobacteriales</taxon>
        <taxon>Bifidobacteriaceae</taxon>
        <taxon>Bifidobacterium</taxon>
    </lineage>
</organism>
<dbReference type="Gene3D" id="3.20.20.70">
    <property type="entry name" value="Aldolase class I"/>
    <property type="match status" value="1"/>
</dbReference>
<dbReference type="KEGG" id="baqk:QN215_04175"/>
<keyword evidence="6 9" id="KW-0408">Iron</keyword>
<dbReference type="InterPro" id="IPR058240">
    <property type="entry name" value="rSAM_sf"/>
</dbReference>
<dbReference type="InterPro" id="IPR004559">
    <property type="entry name" value="HemW-like"/>
</dbReference>
<evidence type="ECO:0000256" key="1">
    <source>
        <dbReference type="ARBA" id="ARBA00006100"/>
    </source>
</evidence>
<keyword evidence="9" id="KW-0963">Cytoplasm</keyword>
<evidence type="ECO:0000256" key="4">
    <source>
        <dbReference type="ARBA" id="ARBA00022691"/>
    </source>
</evidence>
<protein>
    <recommendedName>
        <fullName evidence="2 9">Heme chaperone HemW</fullName>
    </recommendedName>
</protein>
<dbReference type="SFLD" id="SFLDS00029">
    <property type="entry name" value="Radical_SAM"/>
    <property type="match status" value="1"/>
</dbReference>
<comment type="subcellular location">
    <subcellularLocation>
        <location evidence="9">Cytoplasm</location>
    </subcellularLocation>
</comment>
<evidence type="ECO:0000256" key="8">
    <source>
        <dbReference type="ARBA" id="ARBA00023186"/>
    </source>
</evidence>
<evidence type="ECO:0000256" key="9">
    <source>
        <dbReference type="RuleBase" id="RU364116"/>
    </source>
</evidence>
<dbReference type="GO" id="GO:0004109">
    <property type="term" value="F:coproporphyrinogen oxidase activity"/>
    <property type="evidence" value="ECO:0007669"/>
    <property type="project" value="InterPro"/>
</dbReference>
<dbReference type="SFLD" id="SFLDF00288">
    <property type="entry name" value="HemN-like__clustered_with_nucl"/>
    <property type="match status" value="1"/>
</dbReference>
<dbReference type="InterPro" id="IPR010723">
    <property type="entry name" value="HemN_C"/>
</dbReference>
<dbReference type="InterPro" id="IPR034505">
    <property type="entry name" value="Coproporphyrinogen-III_oxidase"/>
</dbReference>
<dbReference type="RefSeq" id="WP_369344849.1">
    <property type="nucleotide sequence ID" value="NZ_CP129674.1"/>
</dbReference>
<keyword evidence="7 9" id="KW-0411">Iron-sulfur</keyword>
<dbReference type="SUPFAM" id="SSF102114">
    <property type="entry name" value="Radical SAM enzymes"/>
    <property type="match status" value="1"/>
</dbReference>
<dbReference type="GO" id="GO:0046872">
    <property type="term" value="F:metal ion binding"/>
    <property type="evidence" value="ECO:0007669"/>
    <property type="project" value="UniProtKB-UniRule"/>
</dbReference>
<proteinExistence type="inferred from homology"/>
<dbReference type="InterPro" id="IPR006638">
    <property type="entry name" value="Elp3/MiaA/NifB-like_rSAM"/>
</dbReference>
<dbReference type="PROSITE" id="PS51918">
    <property type="entry name" value="RADICAL_SAM"/>
    <property type="match status" value="1"/>
</dbReference>
<keyword evidence="3 9" id="KW-0349">Heme</keyword>
<dbReference type="InterPro" id="IPR007197">
    <property type="entry name" value="rSAM"/>
</dbReference>
<dbReference type="SFLD" id="SFLDF00562">
    <property type="entry name" value="HemN-like__clustered_with_heat"/>
    <property type="match status" value="1"/>
</dbReference>
<dbReference type="SMART" id="SM00729">
    <property type="entry name" value="Elp3"/>
    <property type="match status" value="1"/>
</dbReference>
<dbReference type="CDD" id="cd01335">
    <property type="entry name" value="Radical_SAM"/>
    <property type="match status" value="1"/>
</dbReference>
<sequence length="424" mass="46784">MGDTMTFGLYIHVPFCLKRCGYCDFNTYTSMDMGEGASVDHYATMIIEEMALLKRWQEENGIAPEALSTIFFGGGTPTVLKALDLVRMVQTAEHEWGVVDNPEITTEANPDTVDAAYLQTLKAGGFTRISFGMQSAVPHVLKTLERTHTPENVVTNVKAAQALGLECSVDLIYGTPGESIDDWKTSVRSALAMQPTHISAYALTLEPTTPMGRKVDYGILPKPNDDDEAEKYEIADSLFSEQGLAWYEISNWAVPGHECRHNLGYWRNIDWVGLGPGAHSHFGHLSASTTLPQGTYAVDSHEGFTRQHRSLPSGCSSIRAWDIRHPRRWAHAIHQGDVPWQGAESLNHQATLEEAIMLGVRLHEGLDVESINALAGKQLQPGIVQALHEEGLIEESSSTIVPTLHGRLLNDLIVERLLDAYTLD</sequence>
<keyword evidence="8 9" id="KW-0143">Chaperone</keyword>
<keyword evidence="9" id="KW-0004">4Fe-4S</keyword>
<evidence type="ECO:0000256" key="7">
    <source>
        <dbReference type="ARBA" id="ARBA00023014"/>
    </source>
</evidence>
<evidence type="ECO:0000256" key="5">
    <source>
        <dbReference type="ARBA" id="ARBA00022723"/>
    </source>
</evidence>
<evidence type="ECO:0000256" key="6">
    <source>
        <dbReference type="ARBA" id="ARBA00023004"/>
    </source>
</evidence>
<dbReference type="AlphaFoldDB" id="A0AB39U8Z6"/>
<dbReference type="InterPro" id="IPR013785">
    <property type="entry name" value="Aldolase_TIM"/>
</dbReference>
<gene>
    <name evidence="11" type="primary">hemW</name>
    <name evidence="11" type="ORF">QN215_04175</name>
</gene>
<evidence type="ECO:0000313" key="11">
    <source>
        <dbReference type="EMBL" id="XDS45311.1"/>
    </source>
</evidence>
<dbReference type="SFLD" id="SFLDG01082">
    <property type="entry name" value="B12-binding_domain_containing"/>
    <property type="match status" value="1"/>
</dbReference>
<dbReference type="Pfam" id="PF04055">
    <property type="entry name" value="Radical_SAM"/>
    <property type="match status" value="1"/>
</dbReference>
<dbReference type="GO" id="GO:0006779">
    <property type="term" value="P:porphyrin-containing compound biosynthetic process"/>
    <property type="evidence" value="ECO:0007669"/>
    <property type="project" value="InterPro"/>
</dbReference>
<feature type="domain" description="Radical SAM core" evidence="10">
    <location>
        <begin position="1"/>
        <end position="245"/>
    </location>
</feature>
<keyword evidence="5 9" id="KW-0479">Metal-binding</keyword>
<evidence type="ECO:0000256" key="3">
    <source>
        <dbReference type="ARBA" id="ARBA00022617"/>
    </source>
</evidence>
<accession>A0AB39U8Z6</accession>
<comment type="similarity">
    <text evidence="1">Belongs to the anaerobic coproporphyrinogen-III oxidase family. HemW subfamily.</text>
</comment>
<reference evidence="11" key="1">
    <citation type="submission" date="2023-07" db="EMBL/GenBank/DDBJ databases">
        <title>Bifidobacterium aquikefiriaerophilum sp. nov. and Bifidobacterium eccum sp. nov., isolated from water kefir.</title>
        <authorList>
            <person name="Breselge S."/>
            <person name="Bellassi P."/>
            <person name="Barcenilla C."/>
            <person name="Alvarez-Ordonez A."/>
            <person name="Morelli L."/>
            <person name="Cotter P.D."/>
        </authorList>
    </citation>
    <scope>NUCLEOTIDE SEQUENCE</scope>
    <source>
        <strain evidence="11">WK041_4_12</strain>
    </source>
</reference>
<dbReference type="NCBIfam" id="TIGR00539">
    <property type="entry name" value="hemN_rel"/>
    <property type="match status" value="1"/>
</dbReference>
<name>A0AB39U8Z6_9BIFI</name>
<comment type="function">
    <text evidence="9">Probably acts as a heme chaperone, transferring heme to an unknown acceptor. Binds one molecule of heme per monomer, possibly covalently. Binds 1 [4Fe-4S] cluster. The cluster is coordinated with 3 cysteines and an exchangeable S-adenosyl-L-methionine.</text>
</comment>
<keyword evidence="4 9" id="KW-0949">S-adenosyl-L-methionine</keyword>
<dbReference type="SFLD" id="SFLDG01065">
    <property type="entry name" value="anaerobic_coproporphyrinogen-I"/>
    <property type="match status" value="1"/>
</dbReference>